<dbReference type="AlphaFoldDB" id="M3G1X0"/>
<evidence type="ECO:0000313" key="1">
    <source>
        <dbReference type="EMBL" id="EMF79939.1"/>
    </source>
</evidence>
<reference evidence="1 2" key="1">
    <citation type="submission" date="2013-01" db="EMBL/GenBank/DDBJ databases">
        <authorList>
            <person name="Harkins D.M."/>
            <person name="Durkin A.S."/>
            <person name="Brinkac L.M."/>
            <person name="Haft D.H."/>
            <person name="Selengut J.D."/>
            <person name="Sanka R."/>
            <person name="DePew J."/>
            <person name="Purushe J."/>
            <person name="Tulsiani S.M."/>
            <person name="Graham G.C."/>
            <person name="Burns M.-A."/>
            <person name="Dohnt M.F."/>
            <person name="Smythe L.D."/>
            <person name="McKay D.B."/>
            <person name="Craig S.B."/>
            <person name="Vinetz J.M."/>
            <person name="Sutton G.G."/>
            <person name="Nierman W.C."/>
            <person name="Fouts D.E."/>
        </authorList>
    </citation>
    <scope>NUCLEOTIDE SEQUENCE [LARGE SCALE GENOMIC DNA]</scope>
    <source>
        <strain evidence="1 2">LT2116</strain>
    </source>
</reference>
<protein>
    <submittedName>
        <fullName evidence="1">Uncharacterized protein</fullName>
    </submittedName>
</protein>
<sequence>MEIQGTQKHDDYQQAIASLPKEYVPIDEGFLTRYEVEIEAIKEFLSDKGGLHLIQVDEYSTLCRVPSKETLSKASERTKKLDPIEADIDFVGRCLVYPSVETFSSWINKGAPGLASSIARKIFDLAKLNQEAVSKKL</sequence>
<proteinExistence type="predicted"/>
<name>M3G1X0_9LEPT</name>
<organism evidence="1 2">
    <name type="scientific">Leptospira weilii serovar Topaz str. LT2116</name>
    <dbReference type="NCBI Taxonomy" id="1088540"/>
    <lineage>
        <taxon>Bacteria</taxon>
        <taxon>Pseudomonadati</taxon>
        <taxon>Spirochaetota</taxon>
        <taxon>Spirochaetia</taxon>
        <taxon>Leptospirales</taxon>
        <taxon>Leptospiraceae</taxon>
        <taxon>Leptospira</taxon>
    </lineage>
</organism>
<dbReference type="Proteomes" id="UP000011770">
    <property type="component" value="Unassembled WGS sequence"/>
</dbReference>
<dbReference type="EMBL" id="AHOR02000068">
    <property type="protein sequence ID" value="EMF79939.1"/>
    <property type="molecule type" value="Genomic_DNA"/>
</dbReference>
<dbReference type="NCBIfam" id="NF047505">
    <property type="entry name" value="LIC_10177_fam"/>
    <property type="match status" value="1"/>
</dbReference>
<evidence type="ECO:0000313" key="2">
    <source>
        <dbReference type="Proteomes" id="UP000011770"/>
    </source>
</evidence>
<gene>
    <name evidence="1" type="ORF">LEP1GSC188_1430</name>
</gene>
<accession>M3G1X0</accession>
<comment type="caution">
    <text evidence="1">The sequence shown here is derived from an EMBL/GenBank/DDBJ whole genome shotgun (WGS) entry which is preliminary data.</text>
</comment>